<evidence type="ECO:0000256" key="1">
    <source>
        <dbReference type="SAM" id="MobiDB-lite"/>
    </source>
</evidence>
<evidence type="ECO:0000313" key="3">
    <source>
        <dbReference type="Proteomes" id="UP001190926"/>
    </source>
</evidence>
<proteinExistence type="predicted"/>
<protein>
    <submittedName>
        <fullName evidence="2">Uncharacterized protein</fullName>
    </submittedName>
</protein>
<dbReference type="EMBL" id="SDAM02000173">
    <property type="protein sequence ID" value="KAH6825685.1"/>
    <property type="molecule type" value="Genomic_DNA"/>
</dbReference>
<dbReference type="AlphaFoldDB" id="A0AAD4P4K0"/>
<feature type="compositionally biased region" description="Basic residues" evidence="1">
    <location>
        <begin position="90"/>
        <end position="105"/>
    </location>
</feature>
<feature type="region of interest" description="Disordered" evidence="1">
    <location>
        <begin position="45"/>
        <end position="118"/>
    </location>
</feature>
<gene>
    <name evidence="2" type="ORF">C2S53_002309</name>
</gene>
<organism evidence="2 3">
    <name type="scientific">Perilla frutescens var. hirtella</name>
    <name type="common">Perilla citriodora</name>
    <name type="synonym">Perilla setoyensis</name>
    <dbReference type="NCBI Taxonomy" id="608512"/>
    <lineage>
        <taxon>Eukaryota</taxon>
        <taxon>Viridiplantae</taxon>
        <taxon>Streptophyta</taxon>
        <taxon>Embryophyta</taxon>
        <taxon>Tracheophyta</taxon>
        <taxon>Spermatophyta</taxon>
        <taxon>Magnoliopsida</taxon>
        <taxon>eudicotyledons</taxon>
        <taxon>Gunneridae</taxon>
        <taxon>Pentapetalae</taxon>
        <taxon>asterids</taxon>
        <taxon>lamiids</taxon>
        <taxon>Lamiales</taxon>
        <taxon>Lamiaceae</taxon>
        <taxon>Nepetoideae</taxon>
        <taxon>Elsholtzieae</taxon>
        <taxon>Perilla</taxon>
    </lineage>
</organism>
<name>A0AAD4P4K0_PERFH</name>
<sequence>MFQDVERELQECTDVAYEDNEKMKFIKLRLQSLKDELYNWNPVIGNRGTSSHNVEEDSSTPVLDPLNITCKGRLRQNRYKSGAEEASNSKTKKKTAGGTRRKRTKNTASGSGLGTQNL</sequence>
<dbReference type="Proteomes" id="UP001190926">
    <property type="component" value="Unassembled WGS sequence"/>
</dbReference>
<keyword evidence="3" id="KW-1185">Reference proteome</keyword>
<accession>A0AAD4P4K0</accession>
<reference evidence="2 3" key="1">
    <citation type="journal article" date="2021" name="Nat. Commun.">
        <title>Incipient diploidization of the medicinal plant Perilla within 10,000 years.</title>
        <authorList>
            <person name="Zhang Y."/>
            <person name="Shen Q."/>
            <person name="Leng L."/>
            <person name="Zhang D."/>
            <person name="Chen S."/>
            <person name="Shi Y."/>
            <person name="Ning Z."/>
            <person name="Chen S."/>
        </authorList>
    </citation>
    <scope>NUCLEOTIDE SEQUENCE [LARGE SCALE GENOMIC DNA]</scope>
    <source>
        <strain evidence="3">cv. PC099</strain>
    </source>
</reference>
<comment type="caution">
    <text evidence="2">The sequence shown here is derived from an EMBL/GenBank/DDBJ whole genome shotgun (WGS) entry which is preliminary data.</text>
</comment>
<evidence type="ECO:0000313" key="2">
    <source>
        <dbReference type="EMBL" id="KAH6825685.1"/>
    </source>
</evidence>